<name>A0A6L8LUA4_9VIBR</name>
<dbReference type="EMBL" id="WWEU01000003">
    <property type="protein sequence ID" value="MYM59694.1"/>
    <property type="molecule type" value="Genomic_DNA"/>
</dbReference>
<evidence type="ECO:0000313" key="1">
    <source>
        <dbReference type="EMBL" id="MYM59694.1"/>
    </source>
</evidence>
<dbReference type="Proteomes" id="UP000478571">
    <property type="component" value="Unassembled WGS sequence"/>
</dbReference>
<organism evidence="1 2">
    <name type="scientific">Vibrio tetraodonis subsp. pristinus</name>
    <dbReference type="NCBI Taxonomy" id="2695891"/>
    <lineage>
        <taxon>Bacteria</taxon>
        <taxon>Pseudomonadati</taxon>
        <taxon>Pseudomonadota</taxon>
        <taxon>Gammaproteobacteria</taxon>
        <taxon>Vibrionales</taxon>
        <taxon>Vibrionaceae</taxon>
        <taxon>Vibrio</taxon>
    </lineage>
</organism>
<reference evidence="1 2" key="1">
    <citation type="submission" date="2020-01" db="EMBL/GenBank/DDBJ databases">
        <title>Draft Genome Sequence of Vibrio sp. strain OCN044, Isolated from a Healthy Coral at Palmyra Atoll.</title>
        <authorList>
            <person name="Videau P."/>
            <person name="Loughran R."/>
            <person name="Esquivel A."/>
            <person name="Deadmond M."/>
            <person name="Paddock B.E."/>
            <person name="Saw J.H."/>
            <person name="Ushijima B."/>
        </authorList>
    </citation>
    <scope>NUCLEOTIDE SEQUENCE [LARGE SCALE GENOMIC DNA]</scope>
    <source>
        <strain evidence="1 2">OCN044</strain>
    </source>
</reference>
<comment type="caution">
    <text evidence="1">The sequence shown here is derived from an EMBL/GenBank/DDBJ whole genome shotgun (WGS) entry which is preliminary data.</text>
</comment>
<gene>
    <name evidence="1" type="ORF">GTG28_10720</name>
</gene>
<accession>A0A6L8LUA4</accession>
<protein>
    <submittedName>
        <fullName evidence="1">Uncharacterized protein</fullName>
    </submittedName>
</protein>
<sequence>MKGGNMLAYSVGAVPLFDLFLGREQAHNRLINIAAYDWVEFAKVLTSVNAAVKYRIHQIAEPLTWQTNGKEGEFWRCVVRASL</sequence>
<keyword evidence="2" id="KW-1185">Reference proteome</keyword>
<proteinExistence type="predicted"/>
<evidence type="ECO:0000313" key="2">
    <source>
        <dbReference type="Proteomes" id="UP000478571"/>
    </source>
</evidence>
<dbReference type="AlphaFoldDB" id="A0A6L8LUA4"/>